<keyword evidence="2 11" id="KW-0813">Transport</keyword>
<comment type="caution">
    <text evidence="15">The sequence shown here is derived from an EMBL/GenBank/DDBJ whole genome shotgun (WGS) entry which is preliminary data.</text>
</comment>
<evidence type="ECO:0000256" key="11">
    <source>
        <dbReference type="PROSITE-ProRule" id="PRU01360"/>
    </source>
</evidence>
<dbReference type="GO" id="GO:0006826">
    <property type="term" value="P:iron ion transport"/>
    <property type="evidence" value="ECO:0007669"/>
    <property type="project" value="UniProtKB-KW"/>
</dbReference>
<keyword evidence="3 11" id="KW-1134">Transmembrane beta strand</keyword>
<keyword evidence="5 11" id="KW-0812">Transmembrane</keyword>
<comment type="similarity">
    <text evidence="11 12">Belongs to the TonB-dependent receptor family.</text>
</comment>
<dbReference type="EMBL" id="JAOAMV010000010">
    <property type="protein sequence ID" value="MCT2560191.1"/>
    <property type="molecule type" value="Genomic_DNA"/>
</dbReference>
<dbReference type="InterPro" id="IPR039426">
    <property type="entry name" value="TonB-dep_rcpt-like"/>
</dbReference>
<feature type="region of interest" description="Disordered" evidence="13">
    <location>
        <begin position="53"/>
        <end position="77"/>
    </location>
</feature>
<dbReference type="AlphaFoldDB" id="A0A9X3A961"/>
<dbReference type="Pfam" id="PF07715">
    <property type="entry name" value="Plug"/>
    <property type="match status" value="1"/>
</dbReference>
<accession>A0A9X3A961</accession>
<evidence type="ECO:0000256" key="8">
    <source>
        <dbReference type="ARBA" id="ARBA00023077"/>
    </source>
</evidence>
<keyword evidence="15" id="KW-0675">Receptor</keyword>
<evidence type="ECO:0000256" key="12">
    <source>
        <dbReference type="RuleBase" id="RU003357"/>
    </source>
</evidence>
<dbReference type="Proteomes" id="UP001142648">
    <property type="component" value="Unassembled WGS sequence"/>
</dbReference>
<dbReference type="Gene3D" id="2.40.170.20">
    <property type="entry name" value="TonB-dependent receptor, beta-barrel domain"/>
    <property type="match status" value="1"/>
</dbReference>
<reference evidence="15" key="1">
    <citation type="submission" date="2022-09" db="EMBL/GenBank/DDBJ databases">
        <title>The genome sequence of Tsuneonella sp. YG55.</title>
        <authorList>
            <person name="Liu Y."/>
        </authorList>
    </citation>
    <scope>NUCLEOTIDE SEQUENCE</scope>
    <source>
        <strain evidence="15">YG55</strain>
    </source>
</reference>
<dbReference type="InterPro" id="IPR012910">
    <property type="entry name" value="Plug_dom"/>
</dbReference>
<sequence length="742" mass="80322">MSINVNDAALRSARTRGLRGRHSVEEGLRLLLRGSGYTFRLADGSVVQLVKVTPPRTKPQQRASTGRPKAAPVLPPASIPSPPIVVTASKRNARLTDFPGSVHVATLSPAESLRLGSRGSEILLRQIPNLTSTDLGSGRNKIFIRGIADSSFNGQNQSTVSQYLDESRLIYSAPDPALALYDIERIEVIEGPQGTLYGAGSLGGVIRLVPSEPSLAQASIAGTVGLTTSEGERGHDAALVANAPLGSSAALRMVAYDVARPGYIDDPSRDLEDINRTTIRGLRATLRLEPLEGWTADLGVVGQNLASRDGQYTNSGRSDLVRRSTIAQPFDNDYRLAFATVRRNFGTVELTSNTSYTNHAIDTAFDATRPSDTGPRAYFEDTKISLVTHETRLSGRGRLFSSWVLGGSIAHNIDHVRREIGDPDALVTLSNVRSGTTDAAIFGEGTLDVTRALALTAGARISFYRQVSELTNTSPSVDLEPKRSAWRLLPTAALSWKPGRDWLVYARYHEGYRPGSQRIVGEGTQVRTARFSPDELKTTEGGVRFGNEPDTRFSGGVAYAYSRWQDVQADLITTVGFPYVANIGSGYVRYTSAYLSWKPAKGLELGATGFLATSHLDRLTPAFATADERDLPNIADSGWRVSGHYEAAIGTTGLKFDASVSHIGKSYLAIGAPLERRQGDFYDASLGCRISFGKWGVSVDVDNLLDSRANRFSFGNPFSVADEDQRTPLRPRTLRIGVDAQF</sequence>
<evidence type="ECO:0000256" key="2">
    <source>
        <dbReference type="ARBA" id="ARBA00022448"/>
    </source>
</evidence>
<dbReference type="InterPro" id="IPR036942">
    <property type="entry name" value="Beta-barrel_TonB_sf"/>
</dbReference>
<feature type="domain" description="Secretin/TonB short N-terminal" evidence="14">
    <location>
        <begin position="1"/>
        <end position="52"/>
    </location>
</feature>
<gene>
    <name evidence="15" type="ORF">N0B51_14505</name>
</gene>
<evidence type="ECO:0000256" key="10">
    <source>
        <dbReference type="ARBA" id="ARBA00023237"/>
    </source>
</evidence>
<comment type="subcellular location">
    <subcellularLocation>
        <location evidence="1 11">Cell outer membrane</location>
        <topology evidence="1 11">Multi-pass membrane protein</topology>
    </subcellularLocation>
</comment>
<dbReference type="InterPro" id="IPR000531">
    <property type="entry name" value="Beta-barrel_TonB"/>
</dbReference>
<keyword evidence="6" id="KW-0408">Iron</keyword>
<dbReference type="PANTHER" id="PTHR32552">
    <property type="entry name" value="FERRICHROME IRON RECEPTOR-RELATED"/>
    <property type="match status" value="1"/>
</dbReference>
<proteinExistence type="inferred from homology"/>
<evidence type="ECO:0000256" key="13">
    <source>
        <dbReference type="SAM" id="MobiDB-lite"/>
    </source>
</evidence>
<dbReference type="SUPFAM" id="SSF56935">
    <property type="entry name" value="Porins"/>
    <property type="match status" value="1"/>
</dbReference>
<evidence type="ECO:0000256" key="1">
    <source>
        <dbReference type="ARBA" id="ARBA00004571"/>
    </source>
</evidence>
<evidence type="ECO:0000313" key="15">
    <source>
        <dbReference type="EMBL" id="MCT2560191.1"/>
    </source>
</evidence>
<dbReference type="SMART" id="SM00965">
    <property type="entry name" value="STN"/>
    <property type="match status" value="1"/>
</dbReference>
<dbReference type="Gene3D" id="3.55.50.30">
    <property type="match status" value="1"/>
</dbReference>
<name>A0A9X3A961_9SPHN</name>
<evidence type="ECO:0000313" key="16">
    <source>
        <dbReference type="Proteomes" id="UP001142648"/>
    </source>
</evidence>
<keyword evidence="7" id="KW-0406">Ion transport</keyword>
<dbReference type="Pfam" id="PF00593">
    <property type="entry name" value="TonB_dep_Rec_b-barrel"/>
    <property type="match status" value="1"/>
</dbReference>
<dbReference type="GO" id="GO:0009279">
    <property type="term" value="C:cell outer membrane"/>
    <property type="evidence" value="ECO:0007669"/>
    <property type="project" value="UniProtKB-SubCell"/>
</dbReference>
<evidence type="ECO:0000256" key="9">
    <source>
        <dbReference type="ARBA" id="ARBA00023136"/>
    </source>
</evidence>
<evidence type="ECO:0000256" key="4">
    <source>
        <dbReference type="ARBA" id="ARBA00022496"/>
    </source>
</evidence>
<organism evidence="15 16">
    <name type="scientific">Tsuneonella litorea</name>
    <dbReference type="NCBI Taxonomy" id="2976475"/>
    <lineage>
        <taxon>Bacteria</taxon>
        <taxon>Pseudomonadati</taxon>
        <taxon>Pseudomonadota</taxon>
        <taxon>Alphaproteobacteria</taxon>
        <taxon>Sphingomonadales</taxon>
        <taxon>Erythrobacteraceae</taxon>
        <taxon>Tsuneonella</taxon>
    </lineage>
</organism>
<protein>
    <submittedName>
        <fullName evidence="15">TonB-dependent receptor</fullName>
    </submittedName>
</protein>
<keyword evidence="4" id="KW-0410">Iron transport</keyword>
<evidence type="ECO:0000259" key="14">
    <source>
        <dbReference type="SMART" id="SM00965"/>
    </source>
</evidence>
<evidence type="ECO:0000256" key="5">
    <source>
        <dbReference type="ARBA" id="ARBA00022692"/>
    </source>
</evidence>
<evidence type="ECO:0000256" key="3">
    <source>
        <dbReference type="ARBA" id="ARBA00022452"/>
    </source>
</evidence>
<keyword evidence="8 12" id="KW-0798">TonB box</keyword>
<keyword evidence="9 11" id="KW-0472">Membrane</keyword>
<evidence type="ECO:0000256" key="7">
    <source>
        <dbReference type="ARBA" id="ARBA00023065"/>
    </source>
</evidence>
<keyword evidence="16" id="KW-1185">Reference proteome</keyword>
<dbReference type="InterPro" id="IPR011662">
    <property type="entry name" value="Secretin/TonB_short_N"/>
</dbReference>
<dbReference type="PROSITE" id="PS52016">
    <property type="entry name" value="TONB_DEPENDENT_REC_3"/>
    <property type="match status" value="1"/>
</dbReference>
<evidence type="ECO:0000256" key="6">
    <source>
        <dbReference type="ARBA" id="ARBA00023004"/>
    </source>
</evidence>
<dbReference type="PANTHER" id="PTHR32552:SF81">
    <property type="entry name" value="TONB-DEPENDENT OUTER MEMBRANE RECEPTOR"/>
    <property type="match status" value="1"/>
</dbReference>
<keyword evidence="10 11" id="KW-0998">Cell outer membrane</keyword>